<proteinExistence type="predicted"/>
<dbReference type="RefSeq" id="WP_119970026.1">
    <property type="nucleotide sequence ID" value="NZ_CP032416.1"/>
</dbReference>
<gene>
    <name evidence="2" type="ORF">D4Z93_01660</name>
</gene>
<sequence>MKKNLRKKSAIICAKVLKHFAVSTSASACNLSLYQPKEPECLRKDK</sequence>
<dbReference type="InterPro" id="IPR009229">
    <property type="entry name" value="AgrD"/>
</dbReference>
<feature type="signal peptide" evidence="1">
    <location>
        <begin position="1"/>
        <end position="28"/>
    </location>
</feature>
<organism evidence="2 3">
    <name type="scientific">Clostridium fermenticellae</name>
    <dbReference type="NCBI Taxonomy" id="2068654"/>
    <lineage>
        <taxon>Bacteria</taxon>
        <taxon>Bacillati</taxon>
        <taxon>Bacillota</taxon>
        <taxon>Clostridia</taxon>
        <taxon>Eubacteriales</taxon>
        <taxon>Clostridiaceae</taxon>
        <taxon>Clostridium</taxon>
    </lineage>
</organism>
<dbReference type="NCBIfam" id="TIGR04223">
    <property type="entry name" value="quorum_AgrD"/>
    <property type="match status" value="1"/>
</dbReference>
<dbReference type="OrthoDB" id="1809626at2"/>
<evidence type="ECO:0000313" key="3">
    <source>
        <dbReference type="Proteomes" id="UP000266301"/>
    </source>
</evidence>
<dbReference type="PROSITE" id="PS51257">
    <property type="entry name" value="PROKAR_LIPOPROTEIN"/>
    <property type="match status" value="1"/>
</dbReference>
<accession>A0A386H0U5</accession>
<dbReference type="KEGG" id="cfer:D4Z93_01660"/>
<feature type="chain" id="PRO_5017191518" evidence="1">
    <location>
        <begin position="29"/>
        <end position="46"/>
    </location>
</feature>
<protein>
    <submittedName>
        <fullName evidence="2">Cyclic lactone autoinducer peptide</fullName>
    </submittedName>
</protein>
<dbReference type="Proteomes" id="UP000266301">
    <property type="component" value="Chromosome"/>
</dbReference>
<reference evidence="2 3" key="1">
    <citation type="journal article" date="2019" name="Int. J. Syst. Evol. Microbiol.">
        <title>Clostridium fermenticellae sp. nov., isolated from the mud in a fermentation cellar for the production of the Chinese liquor, baijiu.</title>
        <authorList>
            <person name="Xu P.X."/>
            <person name="Chai L.J."/>
            <person name="Qiu T."/>
            <person name="Zhang X.J."/>
            <person name="Lu Z.M."/>
            <person name="Xiao C."/>
            <person name="Wang S.T."/>
            <person name="Shen C.H."/>
            <person name="Shi J.S."/>
            <person name="Xu Z.H."/>
        </authorList>
    </citation>
    <scope>NUCLEOTIDE SEQUENCE [LARGE SCALE GENOMIC DNA]</scope>
    <source>
        <strain evidence="2 3">JN500901</strain>
    </source>
</reference>
<evidence type="ECO:0000313" key="2">
    <source>
        <dbReference type="EMBL" id="AYD39317.1"/>
    </source>
</evidence>
<evidence type="ECO:0000256" key="1">
    <source>
        <dbReference type="SAM" id="SignalP"/>
    </source>
</evidence>
<name>A0A386H0U5_9CLOT</name>
<dbReference type="AlphaFoldDB" id="A0A386H0U5"/>
<dbReference type="EMBL" id="CP032416">
    <property type="protein sequence ID" value="AYD39317.1"/>
    <property type="molecule type" value="Genomic_DNA"/>
</dbReference>
<keyword evidence="1" id="KW-0732">Signal</keyword>
<keyword evidence="3" id="KW-1185">Reference proteome</keyword>